<feature type="domain" description="Wadjet protein JetD C-terminal" evidence="1">
    <location>
        <begin position="242"/>
        <end position="339"/>
    </location>
</feature>
<evidence type="ECO:0000313" key="2">
    <source>
        <dbReference type="EMBL" id="OIQ97620.1"/>
    </source>
</evidence>
<reference evidence="2" key="1">
    <citation type="submission" date="2016-10" db="EMBL/GenBank/DDBJ databases">
        <title>Sequence of Gallionella enrichment culture.</title>
        <authorList>
            <person name="Poehlein A."/>
            <person name="Muehling M."/>
            <person name="Daniel R."/>
        </authorList>
    </citation>
    <scope>NUCLEOTIDE SEQUENCE</scope>
</reference>
<accession>A0A1J5RZX5</accession>
<dbReference type="InterPro" id="IPR024534">
    <property type="entry name" value="JetD_C"/>
</dbReference>
<name>A0A1J5RZX5_9ZZZZ</name>
<gene>
    <name evidence="2" type="ORF">GALL_203790</name>
</gene>
<dbReference type="Gene3D" id="3.40.1360.10">
    <property type="match status" value="1"/>
</dbReference>
<protein>
    <recommendedName>
        <fullName evidence="1">Wadjet protein JetD C-terminal domain-containing protein</fullName>
    </recommendedName>
</protein>
<proteinExistence type="predicted"/>
<dbReference type="EMBL" id="MLJW01000130">
    <property type="protein sequence ID" value="OIQ97620.1"/>
    <property type="molecule type" value="Genomic_DNA"/>
</dbReference>
<organism evidence="2">
    <name type="scientific">mine drainage metagenome</name>
    <dbReference type="NCBI Taxonomy" id="410659"/>
    <lineage>
        <taxon>unclassified sequences</taxon>
        <taxon>metagenomes</taxon>
        <taxon>ecological metagenomes</taxon>
    </lineage>
</organism>
<comment type="caution">
    <text evidence="2">The sequence shown here is derived from an EMBL/GenBank/DDBJ whole genome shotgun (WGS) entry which is preliminary data.</text>
</comment>
<dbReference type="AlphaFoldDB" id="A0A1J5RZX5"/>
<dbReference type="Pfam" id="PF09983">
    <property type="entry name" value="JetD_C"/>
    <property type="match status" value="1"/>
</dbReference>
<evidence type="ECO:0000259" key="1">
    <source>
        <dbReference type="Pfam" id="PF09983"/>
    </source>
</evidence>
<sequence>MDEIARRLLEKLLVAGNRFAAGATSRRPSLTAKQLAPYRTLPTLPRKSACEEALFAARSAGAIEVKRDPGNPEGGFIEKVIFLDATALAGFLGEIPLATQVATAEEMLAAAIPEFPILEQVIAKWRQAMRVRGAGPESAAQWRDAVAVIQFMRSRISEGMTSLPVREASAKLFKDSKRIERIVPQTDVLLSGAVDARPRDAGEVWQEIGLYREPQPALLAGHVEIERERVSALLDAPYAGLPTDAVKGVLSAIDRVLTIENLTTFHSTAKRECSQPGLIVFCPGMPSPSWRAMYRRLLASLPADVPVFHWGDIDEGGFRIASVLAKDALEVGHKLMPMHMHPDDIPEKQRVQASPATVERMQHFAHLAGWDKLARAIGNAKLTTEQEGF</sequence>